<proteinExistence type="inferred from homology"/>
<dbReference type="PANTHER" id="PTHR11486">
    <property type="entry name" value="FIBROBLAST GROWTH FACTOR"/>
    <property type="match status" value="1"/>
</dbReference>
<dbReference type="Proteomes" id="UP000694892">
    <property type="component" value="Chromosome 2L"/>
</dbReference>
<organism evidence="2 3">
    <name type="scientific">Xenopus laevis</name>
    <name type="common">African clawed frog</name>
    <dbReference type="NCBI Taxonomy" id="8355"/>
    <lineage>
        <taxon>Eukaryota</taxon>
        <taxon>Metazoa</taxon>
        <taxon>Chordata</taxon>
        <taxon>Craniata</taxon>
        <taxon>Vertebrata</taxon>
        <taxon>Euteleostomi</taxon>
        <taxon>Amphibia</taxon>
        <taxon>Batrachia</taxon>
        <taxon>Anura</taxon>
        <taxon>Pipoidea</taxon>
        <taxon>Pipidae</taxon>
        <taxon>Xenopodinae</taxon>
        <taxon>Xenopus</taxon>
        <taxon>Xenopus</taxon>
    </lineage>
</organism>
<dbReference type="Pfam" id="PF00167">
    <property type="entry name" value="FGF"/>
    <property type="match status" value="1"/>
</dbReference>
<evidence type="ECO:0008006" key="4">
    <source>
        <dbReference type="Google" id="ProtNLM"/>
    </source>
</evidence>
<accession>A0A974DQ93</accession>
<feature type="non-terminal residue" evidence="2">
    <location>
        <position position="1"/>
    </location>
</feature>
<evidence type="ECO:0000313" key="3">
    <source>
        <dbReference type="Proteomes" id="UP000694892"/>
    </source>
</evidence>
<dbReference type="Gene3D" id="2.80.10.50">
    <property type="match status" value="1"/>
</dbReference>
<sequence>LFNLIPVGLRVVAIQGVKTGLYIAMNGEGYLYTS</sequence>
<feature type="non-terminal residue" evidence="2">
    <location>
        <position position="34"/>
    </location>
</feature>
<dbReference type="InterPro" id="IPR002209">
    <property type="entry name" value="Fibroblast_GF_fam"/>
</dbReference>
<protein>
    <recommendedName>
        <fullName evidence="4">FGF</fullName>
    </recommendedName>
</protein>
<evidence type="ECO:0000256" key="1">
    <source>
        <dbReference type="ARBA" id="ARBA00007936"/>
    </source>
</evidence>
<dbReference type="GO" id="GO:0008083">
    <property type="term" value="F:growth factor activity"/>
    <property type="evidence" value="ECO:0007669"/>
    <property type="project" value="InterPro"/>
</dbReference>
<evidence type="ECO:0000313" key="2">
    <source>
        <dbReference type="EMBL" id="OCT95415.1"/>
    </source>
</evidence>
<dbReference type="EMBL" id="CM004468">
    <property type="protein sequence ID" value="OCT95415.1"/>
    <property type="molecule type" value="Genomic_DNA"/>
</dbReference>
<reference evidence="3" key="1">
    <citation type="journal article" date="2016" name="Nature">
        <title>Genome evolution in the allotetraploid frog Xenopus laevis.</title>
        <authorList>
            <person name="Session A.M."/>
            <person name="Uno Y."/>
            <person name="Kwon T."/>
            <person name="Chapman J.A."/>
            <person name="Toyoda A."/>
            <person name="Takahashi S."/>
            <person name="Fukui A."/>
            <person name="Hikosaka A."/>
            <person name="Suzuki A."/>
            <person name="Kondo M."/>
            <person name="van Heeringen S.J."/>
            <person name="Quigley I."/>
            <person name="Heinz S."/>
            <person name="Ogino H."/>
            <person name="Ochi H."/>
            <person name="Hellsten U."/>
            <person name="Lyons J.B."/>
            <person name="Simakov O."/>
            <person name="Putnam N."/>
            <person name="Stites J."/>
            <person name="Kuroki Y."/>
            <person name="Tanaka T."/>
            <person name="Michiue T."/>
            <person name="Watanabe M."/>
            <person name="Bogdanovic O."/>
            <person name="Lister R."/>
            <person name="Georgiou G."/>
            <person name="Paranjpe S.S."/>
            <person name="van Kruijsbergen I."/>
            <person name="Shu S."/>
            <person name="Carlson J."/>
            <person name="Kinoshita T."/>
            <person name="Ohta Y."/>
            <person name="Mawaribuchi S."/>
            <person name="Jenkins J."/>
            <person name="Grimwood J."/>
            <person name="Schmutz J."/>
            <person name="Mitros T."/>
            <person name="Mozaffari S.V."/>
            <person name="Suzuki Y."/>
            <person name="Haramoto Y."/>
            <person name="Yamamoto T.S."/>
            <person name="Takagi C."/>
            <person name="Heald R."/>
            <person name="Miller K."/>
            <person name="Haudenschild C."/>
            <person name="Kitzman J."/>
            <person name="Nakayama T."/>
            <person name="Izutsu Y."/>
            <person name="Robert J."/>
            <person name="Fortriede J."/>
            <person name="Burns K."/>
            <person name="Lotay V."/>
            <person name="Karimi K."/>
            <person name="Yasuoka Y."/>
            <person name="Dichmann D.S."/>
            <person name="Flajnik M.F."/>
            <person name="Houston D.W."/>
            <person name="Shendure J."/>
            <person name="DuPasquier L."/>
            <person name="Vize P.D."/>
            <person name="Zorn A.M."/>
            <person name="Ito M."/>
            <person name="Marcotte E.M."/>
            <person name="Wallingford J.B."/>
            <person name="Ito Y."/>
            <person name="Asashima M."/>
            <person name="Ueno N."/>
            <person name="Matsuda Y."/>
            <person name="Veenstra G.J."/>
            <person name="Fujiyama A."/>
            <person name="Harland R.M."/>
            <person name="Taira M."/>
            <person name="Rokhsar D.S."/>
        </authorList>
    </citation>
    <scope>NUCLEOTIDE SEQUENCE [LARGE SCALE GENOMIC DNA]</scope>
    <source>
        <strain evidence="3">J</strain>
    </source>
</reference>
<dbReference type="SUPFAM" id="SSF50353">
    <property type="entry name" value="Cytokine"/>
    <property type="match status" value="1"/>
</dbReference>
<name>A0A974DQ93_XENLA</name>
<dbReference type="AlphaFoldDB" id="A0A974DQ93"/>
<comment type="similarity">
    <text evidence="1">Belongs to the heparin-binding growth factors family.</text>
</comment>
<dbReference type="InterPro" id="IPR008996">
    <property type="entry name" value="IL1/FGF"/>
</dbReference>
<gene>
    <name evidence="2" type="ORF">XELAEV_180131044mg</name>
</gene>